<dbReference type="InParanoid" id="A0A078ALN8"/>
<dbReference type="Pfam" id="PF00589">
    <property type="entry name" value="Phage_integrase"/>
    <property type="match status" value="1"/>
</dbReference>
<keyword evidence="1" id="KW-0238">DNA-binding</keyword>
<dbReference type="EMBL" id="CCKQ01010812">
    <property type="protein sequence ID" value="CDW82327.1"/>
    <property type="molecule type" value="Genomic_DNA"/>
</dbReference>
<dbReference type="Gene3D" id="1.10.443.10">
    <property type="entry name" value="Intergrase catalytic core"/>
    <property type="match status" value="1"/>
</dbReference>
<dbReference type="GO" id="GO:0006310">
    <property type="term" value="P:DNA recombination"/>
    <property type="evidence" value="ECO:0007669"/>
    <property type="project" value="UniProtKB-KW"/>
</dbReference>
<keyword evidence="2" id="KW-0233">DNA recombination</keyword>
<dbReference type="GO" id="GO:0015074">
    <property type="term" value="P:DNA integration"/>
    <property type="evidence" value="ECO:0007669"/>
    <property type="project" value="InterPro"/>
</dbReference>
<dbReference type="InterPro" id="IPR011010">
    <property type="entry name" value="DNA_brk_join_enz"/>
</dbReference>
<sequence>MEPRYIANFESIIRSGKYPQFACFQLSTSMLIKCTICDAQINFVDAHHLTQHLKSNKHKMQDEIADKLLWYKEIEAMYKNTSTGSEYMRYNKQFQKWFVKNYGKTKILERHAREYVSIFIEEGKSTQTLIAALKFRFNYCERLGFNFKGLLKQSESLNTHKFLSAEDRQSIDQSLSNNLSMQVACRLLYDLAARCQDLLQFKFNMFIPNGDGATIEFIPKKTKKSKVTRSGVISKETFDLLKKLQLLTYASSDEFIYKQTEKQLKDRFYKLFKRKLKIEVQSHDFRHSRITDLFKQNMSVNAIQKYVGHLQSTTTLRYINIGKDEAVEQVKNLSSIPLPRQRESLEEEKQAKFNVEEQKSEDELPQSITLKVIRQKKRKAKKAGQMTLHDLMAFTQIAEVFERRHEAGKRQMK</sequence>
<evidence type="ECO:0000259" key="3">
    <source>
        <dbReference type="PROSITE" id="PS51898"/>
    </source>
</evidence>
<evidence type="ECO:0000256" key="1">
    <source>
        <dbReference type="ARBA" id="ARBA00023125"/>
    </source>
</evidence>
<evidence type="ECO:0000256" key="2">
    <source>
        <dbReference type="ARBA" id="ARBA00023172"/>
    </source>
</evidence>
<keyword evidence="5" id="KW-1185">Reference proteome</keyword>
<dbReference type="InterPro" id="IPR013762">
    <property type="entry name" value="Integrase-like_cat_sf"/>
</dbReference>
<dbReference type="AlphaFoldDB" id="A0A078ALN8"/>
<proteinExistence type="predicted"/>
<evidence type="ECO:0000313" key="5">
    <source>
        <dbReference type="Proteomes" id="UP000039865"/>
    </source>
</evidence>
<dbReference type="InterPro" id="IPR050090">
    <property type="entry name" value="Tyrosine_recombinase_XerCD"/>
</dbReference>
<dbReference type="Proteomes" id="UP000039865">
    <property type="component" value="Unassembled WGS sequence"/>
</dbReference>
<dbReference type="PANTHER" id="PTHR30349">
    <property type="entry name" value="PHAGE INTEGRASE-RELATED"/>
    <property type="match status" value="1"/>
</dbReference>
<evidence type="ECO:0000313" key="4">
    <source>
        <dbReference type="EMBL" id="CDW82327.1"/>
    </source>
</evidence>
<protein>
    <submittedName>
        <fullName evidence="4">Integrase family protein</fullName>
    </submittedName>
</protein>
<dbReference type="InterPro" id="IPR002104">
    <property type="entry name" value="Integrase_catalytic"/>
</dbReference>
<feature type="domain" description="Tyr recombinase" evidence="3">
    <location>
        <begin position="158"/>
        <end position="331"/>
    </location>
</feature>
<dbReference type="GO" id="GO:0003677">
    <property type="term" value="F:DNA binding"/>
    <property type="evidence" value="ECO:0007669"/>
    <property type="project" value="UniProtKB-KW"/>
</dbReference>
<gene>
    <name evidence="4" type="primary">Contig67.g81</name>
    <name evidence="4" type="ORF">STYLEM_11359</name>
</gene>
<accession>A0A078ALN8</accession>
<dbReference type="PANTHER" id="PTHR30349:SF41">
    <property type="entry name" value="INTEGRASE_RECOMBINASE PROTEIN MJ0367-RELATED"/>
    <property type="match status" value="1"/>
</dbReference>
<dbReference type="SUPFAM" id="SSF56349">
    <property type="entry name" value="DNA breaking-rejoining enzymes"/>
    <property type="match status" value="1"/>
</dbReference>
<name>A0A078ALN8_STYLE</name>
<dbReference type="PROSITE" id="PS51898">
    <property type="entry name" value="TYR_RECOMBINASE"/>
    <property type="match status" value="1"/>
</dbReference>
<dbReference type="CDD" id="cd00397">
    <property type="entry name" value="DNA_BRE_C"/>
    <property type="match status" value="1"/>
</dbReference>
<organism evidence="4 5">
    <name type="scientific">Stylonychia lemnae</name>
    <name type="common">Ciliate</name>
    <dbReference type="NCBI Taxonomy" id="5949"/>
    <lineage>
        <taxon>Eukaryota</taxon>
        <taxon>Sar</taxon>
        <taxon>Alveolata</taxon>
        <taxon>Ciliophora</taxon>
        <taxon>Intramacronucleata</taxon>
        <taxon>Spirotrichea</taxon>
        <taxon>Stichotrichia</taxon>
        <taxon>Sporadotrichida</taxon>
        <taxon>Oxytrichidae</taxon>
        <taxon>Stylonychinae</taxon>
        <taxon>Stylonychia</taxon>
    </lineage>
</organism>
<reference evidence="4 5" key="1">
    <citation type="submission" date="2014-06" db="EMBL/GenBank/DDBJ databases">
        <authorList>
            <person name="Swart Estienne"/>
        </authorList>
    </citation>
    <scope>NUCLEOTIDE SEQUENCE [LARGE SCALE GENOMIC DNA]</scope>
    <source>
        <strain evidence="4 5">130c</strain>
    </source>
</reference>